<comment type="caution">
    <text evidence="2">The sequence shown here is derived from an EMBL/GenBank/DDBJ whole genome shotgun (WGS) entry which is preliminary data.</text>
</comment>
<proteinExistence type="predicted"/>
<gene>
    <name evidence="2" type="ORF">NP493_3927g00002</name>
</gene>
<dbReference type="EMBL" id="JAODUO010003959">
    <property type="protein sequence ID" value="KAK2145327.1"/>
    <property type="molecule type" value="Genomic_DNA"/>
</dbReference>
<protein>
    <submittedName>
        <fullName evidence="2">Uncharacterized protein</fullName>
    </submittedName>
</protein>
<accession>A0AAD9MTL5</accession>
<evidence type="ECO:0000313" key="3">
    <source>
        <dbReference type="Proteomes" id="UP001209878"/>
    </source>
</evidence>
<name>A0AAD9MTL5_RIDPI</name>
<keyword evidence="3" id="KW-1185">Reference proteome</keyword>
<evidence type="ECO:0000256" key="1">
    <source>
        <dbReference type="SAM" id="MobiDB-lite"/>
    </source>
</evidence>
<dbReference type="AlphaFoldDB" id="A0AAD9MTL5"/>
<dbReference type="PANTHER" id="PTHR33667:SF7">
    <property type="entry name" value="RIKEN CDNA 1810020O05 GENE"/>
    <property type="match status" value="1"/>
</dbReference>
<sequence length="138" mass="15859">MDVWSKAPEVFGANEPLSIQLPGELRRREQRAAQQEEFNTWRSKVIVDDARQYFYRRATELQPCGFKTPNQLAKLKGLLKDPPQKLSLRKGDMALQEIPPWESFSIRNSIQSSEVPTHGYVTVTRRTSSDGIPTRSRD</sequence>
<reference evidence="2" key="1">
    <citation type="journal article" date="2023" name="Mol. Biol. Evol.">
        <title>Third-Generation Sequencing Reveals the Adaptive Role of the Epigenome in Three Deep-Sea Polychaetes.</title>
        <authorList>
            <person name="Perez M."/>
            <person name="Aroh O."/>
            <person name="Sun Y."/>
            <person name="Lan Y."/>
            <person name="Juniper S.K."/>
            <person name="Young C.R."/>
            <person name="Angers B."/>
            <person name="Qian P.Y."/>
        </authorList>
    </citation>
    <scope>NUCLEOTIDE SEQUENCE</scope>
    <source>
        <strain evidence="2">R07B-5</strain>
    </source>
</reference>
<evidence type="ECO:0000313" key="2">
    <source>
        <dbReference type="EMBL" id="KAK2145327.1"/>
    </source>
</evidence>
<organism evidence="2 3">
    <name type="scientific">Ridgeia piscesae</name>
    <name type="common">Tubeworm</name>
    <dbReference type="NCBI Taxonomy" id="27915"/>
    <lineage>
        <taxon>Eukaryota</taxon>
        <taxon>Metazoa</taxon>
        <taxon>Spiralia</taxon>
        <taxon>Lophotrochozoa</taxon>
        <taxon>Annelida</taxon>
        <taxon>Polychaeta</taxon>
        <taxon>Sedentaria</taxon>
        <taxon>Canalipalpata</taxon>
        <taxon>Sabellida</taxon>
        <taxon>Siboglinidae</taxon>
        <taxon>Ridgeia</taxon>
    </lineage>
</organism>
<dbReference type="PANTHER" id="PTHR33667">
    <property type="entry name" value="SI:DKEY-57N24.6"/>
    <property type="match status" value="1"/>
</dbReference>
<dbReference type="Proteomes" id="UP001209878">
    <property type="component" value="Unassembled WGS sequence"/>
</dbReference>
<feature type="region of interest" description="Disordered" evidence="1">
    <location>
        <begin position="117"/>
        <end position="138"/>
    </location>
</feature>